<protein>
    <recommendedName>
        <fullName evidence="1">F-box domain-containing protein</fullName>
    </recommendedName>
</protein>
<dbReference type="AlphaFoldDB" id="A0AAJ0CY93"/>
<evidence type="ECO:0000313" key="2">
    <source>
        <dbReference type="EMBL" id="KAK2616173.1"/>
    </source>
</evidence>
<dbReference type="InterPro" id="IPR001810">
    <property type="entry name" value="F-box_dom"/>
</dbReference>
<keyword evidence="3" id="KW-1185">Reference proteome</keyword>
<comment type="caution">
    <text evidence="2">The sequence shown here is derived from an EMBL/GenBank/DDBJ whole genome shotgun (WGS) entry which is preliminary data.</text>
</comment>
<sequence>MLYYNSLQLDTPLKRLPPEIIRQLLSVLELSDLRAMVFTSRFIYGHYEHNRMYLLRGSLETTLGSVTDDAYAVYLSSSKDFDLSRTRKTIRQFQKSYQEQLSWSKQHWHRAKTLTDIEVISMVKFHYTIIKFARPYLEWAMNNLADETGGSPCHETLSKTEKKRLMRGIYRFQLLCNLFNPDVMETYPGLGLETFLCIFEPWEIEEITCFYAFAEEKFRLVFRAIRWDVHQHNPQFDDQPLPPTPDGAFDLTEFFDYRIEGTITHGLELLHAVLFEIRDHRHLVSKMQEHIRLQVGNFLMHILHNDLRINPRRGQLSDRDRKQQQGELFPFKGESDPVTGELLPPLAWTEMWRGTYSSLYGFYVPNTIRRWGYVLWDAARLERTGAKAVLTRQFEARWDDDPRGSPRYYSWRASTSDVTSSDTD</sequence>
<accession>A0AAJ0CY93</accession>
<gene>
    <name evidence="2" type="ORF">QQS21_000805</name>
</gene>
<dbReference type="PROSITE" id="PS50181">
    <property type="entry name" value="FBOX"/>
    <property type="match status" value="1"/>
</dbReference>
<reference evidence="2" key="1">
    <citation type="submission" date="2023-06" db="EMBL/GenBank/DDBJ databases">
        <title>Conoideocrella luteorostrata (Hypocreales: Clavicipitaceae), a potential biocontrol fungus for elongate hemlock scale in United States Christmas tree production areas.</title>
        <authorList>
            <person name="Barrett H."/>
            <person name="Lovett B."/>
            <person name="Macias A.M."/>
            <person name="Stajich J.E."/>
            <person name="Kasson M.T."/>
        </authorList>
    </citation>
    <scope>NUCLEOTIDE SEQUENCE</scope>
    <source>
        <strain evidence="2">ARSEF 14590</strain>
    </source>
</reference>
<dbReference type="Proteomes" id="UP001251528">
    <property type="component" value="Unassembled WGS sequence"/>
</dbReference>
<proteinExistence type="predicted"/>
<evidence type="ECO:0000313" key="3">
    <source>
        <dbReference type="Proteomes" id="UP001251528"/>
    </source>
</evidence>
<dbReference type="EMBL" id="JASWJB010000008">
    <property type="protein sequence ID" value="KAK2616173.1"/>
    <property type="molecule type" value="Genomic_DNA"/>
</dbReference>
<evidence type="ECO:0000259" key="1">
    <source>
        <dbReference type="PROSITE" id="PS50181"/>
    </source>
</evidence>
<name>A0AAJ0CY93_9HYPO</name>
<organism evidence="2 3">
    <name type="scientific">Conoideocrella luteorostrata</name>
    <dbReference type="NCBI Taxonomy" id="1105319"/>
    <lineage>
        <taxon>Eukaryota</taxon>
        <taxon>Fungi</taxon>
        <taxon>Dikarya</taxon>
        <taxon>Ascomycota</taxon>
        <taxon>Pezizomycotina</taxon>
        <taxon>Sordariomycetes</taxon>
        <taxon>Hypocreomycetidae</taxon>
        <taxon>Hypocreales</taxon>
        <taxon>Clavicipitaceae</taxon>
        <taxon>Conoideocrella</taxon>
    </lineage>
</organism>
<feature type="domain" description="F-box" evidence="1">
    <location>
        <begin position="10"/>
        <end position="56"/>
    </location>
</feature>